<keyword evidence="2" id="KW-1185">Reference proteome</keyword>
<gene>
    <name evidence="1" type="ORF">GCM10008015_27550</name>
</gene>
<proteinExistence type="predicted"/>
<accession>A0ABQ1HQZ4</accession>
<evidence type="ECO:0008006" key="3">
    <source>
        <dbReference type="Google" id="ProtNLM"/>
    </source>
</evidence>
<organism evidence="1 2">
    <name type="scientific">Flavobacterium palustre</name>
    <dbReference type="NCBI Taxonomy" id="1476463"/>
    <lineage>
        <taxon>Bacteria</taxon>
        <taxon>Pseudomonadati</taxon>
        <taxon>Bacteroidota</taxon>
        <taxon>Flavobacteriia</taxon>
        <taxon>Flavobacteriales</taxon>
        <taxon>Flavobacteriaceae</taxon>
        <taxon>Flavobacterium</taxon>
    </lineage>
</organism>
<name>A0ABQ1HQZ4_9FLAO</name>
<dbReference type="EMBL" id="BMGA01000008">
    <property type="protein sequence ID" value="GGA85279.1"/>
    <property type="molecule type" value="Genomic_DNA"/>
</dbReference>
<comment type="caution">
    <text evidence="1">The sequence shown here is derived from an EMBL/GenBank/DDBJ whole genome shotgun (WGS) entry which is preliminary data.</text>
</comment>
<evidence type="ECO:0000313" key="1">
    <source>
        <dbReference type="EMBL" id="GGA85279.1"/>
    </source>
</evidence>
<dbReference type="Proteomes" id="UP000658793">
    <property type="component" value="Unassembled WGS sequence"/>
</dbReference>
<sequence length="182" mass="21214">MKNVLLLVLIFSFNLVLSQNKIEIDSLLNEIVKTNDSKEISKTEPAKKIIEYKTKLLPTLADFFTDQTITNVKSECIGRNLTKGEIAIIIADRIELIIVNYIGFYYQNCLMSTCENNTNFVEFYLPFIQSVGTEKFQEKYKLWLLSDERYNTLLPAGYETKSERKIRKKEYEKAKLTIIETK</sequence>
<dbReference type="RefSeq" id="WP_188494989.1">
    <property type="nucleotide sequence ID" value="NZ_BMGA01000008.1"/>
</dbReference>
<evidence type="ECO:0000313" key="2">
    <source>
        <dbReference type="Proteomes" id="UP000658793"/>
    </source>
</evidence>
<reference evidence="2" key="1">
    <citation type="journal article" date="2019" name="Int. J. Syst. Evol. Microbiol.">
        <title>The Global Catalogue of Microorganisms (GCM) 10K type strain sequencing project: providing services to taxonomists for standard genome sequencing and annotation.</title>
        <authorList>
            <consortium name="The Broad Institute Genomics Platform"/>
            <consortium name="The Broad Institute Genome Sequencing Center for Infectious Disease"/>
            <person name="Wu L."/>
            <person name="Ma J."/>
        </authorList>
    </citation>
    <scope>NUCLEOTIDE SEQUENCE [LARGE SCALE GENOMIC DNA]</scope>
    <source>
        <strain evidence="2">CGMCC 1.12811</strain>
    </source>
</reference>
<protein>
    <recommendedName>
        <fullName evidence="3">DUF4468 domain-containing protein</fullName>
    </recommendedName>
</protein>